<comment type="caution">
    <text evidence="2">The sequence shown here is derived from an EMBL/GenBank/DDBJ whole genome shotgun (WGS) entry which is preliminary data.</text>
</comment>
<dbReference type="InterPro" id="IPR032710">
    <property type="entry name" value="NTF2-like_dom_sf"/>
</dbReference>
<name>A0A6I3LA71_9NOCA</name>
<gene>
    <name evidence="2" type="ORF">GLP40_28785</name>
</gene>
<accession>A0A6I3LA71</accession>
<organism evidence="2 3">
    <name type="scientific">Nocardia aurantiaca</name>
    <dbReference type="NCBI Taxonomy" id="2675850"/>
    <lineage>
        <taxon>Bacteria</taxon>
        <taxon>Bacillati</taxon>
        <taxon>Actinomycetota</taxon>
        <taxon>Actinomycetes</taxon>
        <taxon>Mycobacteriales</taxon>
        <taxon>Nocardiaceae</taxon>
        <taxon>Nocardia</taxon>
    </lineage>
</organism>
<dbReference type="Pfam" id="PF12680">
    <property type="entry name" value="SnoaL_2"/>
    <property type="match status" value="1"/>
</dbReference>
<dbReference type="Proteomes" id="UP000432464">
    <property type="component" value="Unassembled WGS sequence"/>
</dbReference>
<dbReference type="SUPFAM" id="SSF54427">
    <property type="entry name" value="NTF2-like"/>
    <property type="match status" value="1"/>
</dbReference>
<dbReference type="InterPro" id="IPR037401">
    <property type="entry name" value="SnoaL-like"/>
</dbReference>
<reference evidence="2 3" key="1">
    <citation type="submission" date="2019-11" db="EMBL/GenBank/DDBJ databases">
        <title>Nocardia sp. nov. CT2-14 isolated from soil.</title>
        <authorList>
            <person name="Kanchanasin P."/>
            <person name="Tanasupawat S."/>
            <person name="Yuki M."/>
            <person name="Kudo T."/>
        </authorList>
    </citation>
    <scope>NUCLEOTIDE SEQUENCE [LARGE SCALE GENOMIC DNA]</scope>
    <source>
        <strain evidence="2 3">CT2-14</strain>
    </source>
</reference>
<keyword evidence="3" id="KW-1185">Reference proteome</keyword>
<evidence type="ECO:0000313" key="2">
    <source>
        <dbReference type="EMBL" id="MTE16739.1"/>
    </source>
</evidence>
<feature type="domain" description="SnoaL-like" evidence="1">
    <location>
        <begin position="91"/>
        <end position="211"/>
    </location>
</feature>
<evidence type="ECO:0000259" key="1">
    <source>
        <dbReference type="Pfam" id="PF12680"/>
    </source>
</evidence>
<proteinExistence type="predicted"/>
<dbReference type="RefSeq" id="WP_154791161.1">
    <property type="nucleotide sequence ID" value="NZ_WMBB01000016.1"/>
</dbReference>
<evidence type="ECO:0000313" key="3">
    <source>
        <dbReference type="Proteomes" id="UP000432464"/>
    </source>
</evidence>
<dbReference type="AlphaFoldDB" id="A0A6I3LA71"/>
<dbReference type="EMBL" id="WMBB01000016">
    <property type="protein sequence ID" value="MTE16739.1"/>
    <property type="molecule type" value="Genomic_DNA"/>
</dbReference>
<sequence length="260" mass="29873">MARKTTPPQPASNYSEEKFQQALLKRRYRQPAPEFVTGNRGAPVRSMSEDQLTANALQWFAEFEAKLAFYEKLGVELSWLLEWTKKYWWSWLERDMSVADELYTPDVRWKDVSSFGRTMVGIPEFVKYNYCFFDAIPDWRYDPLPGQVYLDVTPEGRVSFAVRYVGSGHWDGPLRLYPYDDSAPAIPGTGRFVQVSAVDRYHFDSSGRMCEGETLFDILDGLQSSMLLPRDDSRQFHALMRATAVGASTRKLLGRFGIGQ</sequence>
<dbReference type="Gene3D" id="3.10.450.50">
    <property type="match status" value="1"/>
</dbReference>
<protein>
    <submittedName>
        <fullName evidence="2">Nuclear transport factor 2 family protein</fullName>
    </submittedName>
</protein>